<dbReference type="PANTHER" id="PTHR16517">
    <property type="entry name" value="TUBBY-RELATED"/>
    <property type="match status" value="1"/>
</dbReference>
<evidence type="ECO:0000313" key="7">
    <source>
        <dbReference type="Proteomes" id="UP001491310"/>
    </source>
</evidence>
<evidence type="ECO:0000256" key="1">
    <source>
        <dbReference type="ARBA" id="ARBA00004496"/>
    </source>
</evidence>
<feature type="region of interest" description="Disordered" evidence="4">
    <location>
        <begin position="174"/>
        <end position="193"/>
    </location>
</feature>
<dbReference type="Gene3D" id="3.20.90.10">
    <property type="entry name" value="Tubby Protein, Chain A"/>
    <property type="match status" value="1"/>
</dbReference>
<dbReference type="Pfam" id="PF01167">
    <property type="entry name" value="Tub"/>
    <property type="match status" value="1"/>
</dbReference>
<proteinExistence type="inferred from homology"/>
<evidence type="ECO:0000259" key="5">
    <source>
        <dbReference type="Pfam" id="PF01167"/>
    </source>
</evidence>
<feature type="region of interest" description="Disordered" evidence="4">
    <location>
        <begin position="96"/>
        <end position="142"/>
    </location>
</feature>
<feature type="compositionally biased region" description="Basic and acidic residues" evidence="4">
    <location>
        <begin position="32"/>
        <end position="44"/>
    </location>
</feature>
<evidence type="ECO:0000256" key="4">
    <source>
        <dbReference type="SAM" id="MobiDB-lite"/>
    </source>
</evidence>
<feature type="region of interest" description="Disordered" evidence="4">
    <location>
        <begin position="15"/>
        <end position="49"/>
    </location>
</feature>
<dbReference type="InterPro" id="IPR000007">
    <property type="entry name" value="Tubby_C"/>
</dbReference>
<comment type="similarity">
    <text evidence="2">Belongs to the TUB family.</text>
</comment>
<dbReference type="PANTHER" id="PTHR16517:SF7">
    <property type="entry name" value="PROTEIN KING TUBBY"/>
    <property type="match status" value="1"/>
</dbReference>
<dbReference type="SUPFAM" id="SSF54518">
    <property type="entry name" value="Tubby C-terminal domain-like"/>
    <property type="match status" value="1"/>
</dbReference>
<dbReference type="InterPro" id="IPR025659">
    <property type="entry name" value="Tubby-like_C"/>
</dbReference>
<comment type="caution">
    <text evidence="6">The sequence shown here is derived from an EMBL/GenBank/DDBJ whole genome shotgun (WGS) entry which is preliminary data.</text>
</comment>
<dbReference type="EMBL" id="JALJOT010000004">
    <property type="protein sequence ID" value="KAK9916086.1"/>
    <property type="molecule type" value="Genomic_DNA"/>
</dbReference>
<comment type="subcellular location">
    <subcellularLocation>
        <location evidence="1">Cytoplasm</location>
    </subcellularLocation>
</comment>
<feature type="domain" description="Tubby C-terminal" evidence="5">
    <location>
        <begin position="306"/>
        <end position="550"/>
    </location>
</feature>
<feature type="compositionally biased region" description="Low complexity" evidence="4">
    <location>
        <begin position="132"/>
        <end position="142"/>
    </location>
</feature>
<dbReference type="PROSITE" id="PS01200">
    <property type="entry name" value="TUB_1"/>
    <property type="match status" value="1"/>
</dbReference>
<evidence type="ECO:0000256" key="2">
    <source>
        <dbReference type="ARBA" id="ARBA00007129"/>
    </source>
</evidence>
<organism evidence="6 7">
    <name type="scientific">Coccomyxa subellipsoidea</name>
    <dbReference type="NCBI Taxonomy" id="248742"/>
    <lineage>
        <taxon>Eukaryota</taxon>
        <taxon>Viridiplantae</taxon>
        <taxon>Chlorophyta</taxon>
        <taxon>core chlorophytes</taxon>
        <taxon>Trebouxiophyceae</taxon>
        <taxon>Trebouxiophyceae incertae sedis</taxon>
        <taxon>Coccomyxaceae</taxon>
        <taxon>Coccomyxa</taxon>
    </lineage>
</organism>
<protein>
    <recommendedName>
        <fullName evidence="5">Tubby C-terminal domain-containing protein</fullName>
    </recommendedName>
</protein>
<keyword evidence="3" id="KW-0963">Cytoplasm</keyword>
<keyword evidence="7" id="KW-1185">Reference proteome</keyword>
<name>A0ABR2YWR4_9CHLO</name>
<dbReference type="InterPro" id="IPR018066">
    <property type="entry name" value="Tubby_C_CS"/>
</dbReference>
<gene>
    <name evidence="6" type="ORF">WJX75_008436</name>
</gene>
<dbReference type="Proteomes" id="UP001491310">
    <property type="component" value="Unassembled WGS sequence"/>
</dbReference>
<evidence type="ECO:0000256" key="3">
    <source>
        <dbReference type="ARBA" id="ARBA00022490"/>
    </source>
</evidence>
<dbReference type="PRINTS" id="PR01573">
    <property type="entry name" value="SUPERTUBBY"/>
</dbReference>
<sequence length="555" mass="60123">MPRQEDTVATYNNNLFTNTAYDNDSDDDATDDIMRTEPPRRLEPKSAFASASSLYVPLSARGAAPQQPPRPPSRLGTPRSLAELTWQDGHRDYASMSQAHRPGFPQLPPRPVSAAATQLPRRLSSQLSGEMSPRQLSSQLSAQLSAQLPRLQLPRQPSRGSSFYGAQSDFGDISAYSSGASTPDGGSRPVTPRERVQQQIVLNQKKRLQRLQSVAAAALAGQQPVQPAADSREGTPRARPSVGLAARLQPQPSKPSEASLIARGLALVYDPTLEAETKQRQPKPDQALRIASSPFNADMSDMRAFLMQPGPSTGAMQCFIVRHRGGGGSRLYPRYSLFLDVGHKFLAAARKRKKSKASMYVLSLDEKELLRGSSNMCGKVRSNFVGTEFSVFDSCPRAASATGTKDDQSEVAGIRYETNILGTKGPRRMTAVIPVVASESGRLSLSNTAAPAARNSGGSLLEQQRRASAGIVVLQNKEPRWNEALNAYCLNFKGRVTQASVKNFQLAAAADPDTVLLQFGKVGKDMFTLDYQWPLSAVQAFGIALSSFDNKLACE</sequence>
<accession>A0ABR2YWR4</accession>
<evidence type="ECO:0000313" key="6">
    <source>
        <dbReference type="EMBL" id="KAK9916086.1"/>
    </source>
</evidence>
<reference evidence="6 7" key="1">
    <citation type="journal article" date="2024" name="Nat. Commun.">
        <title>Phylogenomics reveals the evolutionary origins of lichenization in chlorophyte algae.</title>
        <authorList>
            <person name="Puginier C."/>
            <person name="Libourel C."/>
            <person name="Otte J."/>
            <person name="Skaloud P."/>
            <person name="Haon M."/>
            <person name="Grisel S."/>
            <person name="Petersen M."/>
            <person name="Berrin J.G."/>
            <person name="Delaux P.M."/>
            <person name="Dal Grande F."/>
            <person name="Keller J."/>
        </authorList>
    </citation>
    <scope>NUCLEOTIDE SEQUENCE [LARGE SCALE GENOMIC DNA]</scope>
    <source>
        <strain evidence="6 7">SAG 216-7</strain>
    </source>
</reference>